<evidence type="ECO:0000313" key="1">
    <source>
        <dbReference type="EMBL" id="NBJ94926.1"/>
    </source>
</evidence>
<comment type="caution">
    <text evidence="1">The sequence shown here is derived from an EMBL/GenBank/DDBJ whole genome shotgun (WGS) entry which is preliminary data.</text>
</comment>
<dbReference type="RefSeq" id="WP_160561899.1">
    <property type="nucleotide sequence ID" value="NZ_QZDT01000056.1"/>
</dbReference>
<accession>A0A9X5BJJ0</accession>
<proteinExistence type="predicted"/>
<keyword evidence="2" id="KW-1185">Reference proteome</keyword>
<organism evidence="1 2">
    <name type="scientific">Parablautia muri</name>
    <dbReference type="NCBI Taxonomy" id="2320879"/>
    <lineage>
        <taxon>Bacteria</taxon>
        <taxon>Bacillati</taxon>
        <taxon>Bacillota</taxon>
        <taxon>Clostridia</taxon>
        <taxon>Lachnospirales</taxon>
        <taxon>Lachnospiraceae</taxon>
        <taxon>Parablautia</taxon>
    </lineage>
</organism>
<dbReference type="AlphaFoldDB" id="A0A9X5BJJ0"/>
<dbReference type="SUPFAM" id="SSF111069">
    <property type="entry name" value="Hypothetical protein yfbM"/>
    <property type="match status" value="1"/>
</dbReference>
<dbReference type="OrthoDB" id="289289at2"/>
<sequence length="161" mass="18624">MSMIGYFLRADEDTTQKIRAGEGNEILFGNDDDKLLCIDKAWHAIHYMVTGCPWDTPEDNPLGQLVLGGQPINDEDMGYGPARLIPKETVSQLSDALQSWDESVFRESFHMQDMIADEIYPVMSDEDEELFFEYIWENFKELKTFYHEAARNRQNVIAFLS</sequence>
<dbReference type="Pfam" id="PF08974">
    <property type="entry name" value="DUF1877"/>
    <property type="match status" value="1"/>
</dbReference>
<name>A0A9X5BJJ0_9FIRM</name>
<dbReference type="InterPro" id="IPR035944">
    <property type="entry name" value="YfbM-like_sf"/>
</dbReference>
<reference evidence="1" key="1">
    <citation type="submission" date="2018-09" db="EMBL/GenBank/DDBJ databases">
        <title>Murine metabolic-syndrome-specific gut microbial biobank.</title>
        <authorList>
            <person name="Liu C."/>
        </authorList>
    </citation>
    <scope>NUCLEOTIDE SEQUENCE</scope>
    <source>
        <strain evidence="1">D42-62</strain>
    </source>
</reference>
<dbReference type="InterPro" id="IPR015068">
    <property type="entry name" value="DUF1877"/>
</dbReference>
<gene>
    <name evidence="1" type="ORF">D5281_20715</name>
</gene>
<protein>
    <submittedName>
        <fullName evidence="1">DUF1877 family protein</fullName>
    </submittedName>
</protein>
<dbReference type="Gene3D" id="3.40.1760.10">
    <property type="entry name" value="YfbM-like super family"/>
    <property type="match status" value="1"/>
</dbReference>
<dbReference type="Proteomes" id="UP001154420">
    <property type="component" value="Unassembled WGS sequence"/>
</dbReference>
<dbReference type="EMBL" id="QZDT01000056">
    <property type="protein sequence ID" value="NBJ94926.1"/>
    <property type="molecule type" value="Genomic_DNA"/>
</dbReference>
<evidence type="ECO:0000313" key="2">
    <source>
        <dbReference type="Proteomes" id="UP001154420"/>
    </source>
</evidence>